<dbReference type="PRINTS" id="PR01438">
    <property type="entry name" value="UNVRSLSTRESS"/>
</dbReference>
<dbReference type="InterPro" id="IPR006016">
    <property type="entry name" value="UspA"/>
</dbReference>
<evidence type="ECO:0000256" key="1">
    <source>
        <dbReference type="ARBA" id="ARBA00008791"/>
    </source>
</evidence>
<dbReference type="Proteomes" id="UP000824231">
    <property type="component" value="Unassembled WGS sequence"/>
</dbReference>
<sequence length="150" mass="16450">MTESPYKNILVPVDGTKATPGVVDKAIQLAIINNAHLDILNVAQINQITEGYATLSDLSEGKTYEIVNIVAQRLQDIQKRAEKAGVKSASIHVRFGNPKTVIARDFIRDHHNDLIVMGSSSLNRFERALIGSVTSYVIRLAPCDVVVVKQ</sequence>
<evidence type="ECO:0000313" key="4">
    <source>
        <dbReference type="EMBL" id="HIX34992.1"/>
    </source>
</evidence>
<dbReference type="PANTHER" id="PTHR46268:SF6">
    <property type="entry name" value="UNIVERSAL STRESS PROTEIN UP12"/>
    <property type="match status" value="1"/>
</dbReference>
<keyword evidence="2" id="KW-0963">Cytoplasm</keyword>
<organism evidence="4 5">
    <name type="scientific">Candidatus Limosilactobacillus merdigallinarum</name>
    <dbReference type="NCBI Taxonomy" id="2838652"/>
    <lineage>
        <taxon>Bacteria</taxon>
        <taxon>Bacillati</taxon>
        <taxon>Bacillota</taxon>
        <taxon>Bacilli</taxon>
        <taxon>Lactobacillales</taxon>
        <taxon>Lactobacillaceae</taxon>
        <taxon>Limosilactobacillus</taxon>
    </lineage>
</organism>
<reference evidence="4" key="1">
    <citation type="journal article" date="2021" name="PeerJ">
        <title>Extensive microbial diversity within the chicken gut microbiome revealed by metagenomics and culture.</title>
        <authorList>
            <person name="Gilroy R."/>
            <person name="Ravi A."/>
            <person name="Getino M."/>
            <person name="Pursley I."/>
            <person name="Horton D.L."/>
            <person name="Alikhan N.F."/>
            <person name="Baker D."/>
            <person name="Gharbi K."/>
            <person name="Hall N."/>
            <person name="Watson M."/>
            <person name="Adriaenssens E.M."/>
            <person name="Foster-Nyarko E."/>
            <person name="Jarju S."/>
            <person name="Secka A."/>
            <person name="Antonio M."/>
            <person name="Oren A."/>
            <person name="Chaudhuri R.R."/>
            <person name="La Ragione R."/>
            <person name="Hildebrand F."/>
            <person name="Pallen M.J."/>
        </authorList>
    </citation>
    <scope>NUCLEOTIDE SEQUENCE</scope>
    <source>
        <strain evidence="4">ChiSxjej3B15-572</strain>
    </source>
</reference>
<reference evidence="4" key="2">
    <citation type="submission" date="2021-04" db="EMBL/GenBank/DDBJ databases">
        <authorList>
            <person name="Gilroy R."/>
        </authorList>
    </citation>
    <scope>NUCLEOTIDE SEQUENCE</scope>
    <source>
        <strain evidence="4">ChiSxjej3B15-572</strain>
    </source>
</reference>
<comment type="caution">
    <text evidence="4">The sequence shown here is derived from an EMBL/GenBank/DDBJ whole genome shotgun (WGS) entry which is preliminary data.</text>
</comment>
<dbReference type="CDD" id="cd00293">
    <property type="entry name" value="USP-like"/>
    <property type="match status" value="1"/>
</dbReference>
<name>A0A9D1VGV0_9LACO</name>
<dbReference type="Gene3D" id="3.40.50.620">
    <property type="entry name" value="HUPs"/>
    <property type="match status" value="1"/>
</dbReference>
<dbReference type="EMBL" id="DXFH01000001">
    <property type="protein sequence ID" value="HIX34992.1"/>
    <property type="molecule type" value="Genomic_DNA"/>
</dbReference>
<proteinExistence type="inferred from homology"/>
<evidence type="ECO:0000313" key="5">
    <source>
        <dbReference type="Proteomes" id="UP000824231"/>
    </source>
</evidence>
<gene>
    <name evidence="4" type="ORF">H9856_01030</name>
</gene>
<dbReference type="AlphaFoldDB" id="A0A9D1VGV0"/>
<dbReference type="InterPro" id="IPR006015">
    <property type="entry name" value="Universal_stress_UspA"/>
</dbReference>
<dbReference type="Pfam" id="PF00582">
    <property type="entry name" value="Usp"/>
    <property type="match status" value="1"/>
</dbReference>
<evidence type="ECO:0000256" key="2">
    <source>
        <dbReference type="PIRNR" id="PIRNR006276"/>
    </source>
</evidence>
<comment type="similarity">
    <text evidence="1 2">Belongs to the universal stress protein A family.</text>
</comment>
<evidence type="ECO:0000259" key="3">
    <source>
        <dbReference type="Pfam" id="PF00582"/>
    </source>
</evidence>
<dbReference type="PANTHER" id="PTHR46268">
    <property type="entry name" value="STRESS RESPONSE PROTEIN NHAX"/>
    <property type="match status" value="1"/>
</dbReference>
<protein>
    <recommendedName>
        <fullName evidence="2">Universal stress protein</fullName>
    </recommendedName>
</protein>
<dbReference type="SUPFAM" id="SSF52402">
    <property type="entry name" value="Adenine nucleotide alpha hydrolases-like"/>
    <property type="match status" value="1"/>
</dbReference>
<dbReference type="GO" id="GO:0005737">
    <property type="term" value="C:cytoplasm"/>
    <property type="evidence" value="ECO:0007669"/>
    <property type="project" value="UniProtKB-SubCell"/>
</dbReference>
<accession>A0A9D1VGV0</accession>
<dbReference type="InterPro" id="IPR014729">
    <property type="entry name" value="Rossmann-like_a/b/a_fold"/>
</dbReference>
<feature type="domain" description="UspA" evidence="3">
    <location>
        <begin position="6"/>
        <end position="149"/>
    </location>
</feature>
<dbReference type="PIRSF" id="PIRSF006276">
    <property type="entry name" value="UspA"/>
    <property type="match status" value="1"/>
</dbReference>
<comment type="subcellular location">
    <subcellularLocation>
        <location evidence="2">Cytoplasm</location>
    </subcellularLocation>
</comment>